<evidence type="ECO:0000313" key="2">
    <source>
        <dbReference type="Proteomes" id="UP000612585"/>
    </source>
</evidence>
<dbReference type="AlphaFoldDB" id="A0A8J3ZES0"/>
<proteinExistence type="predicted"/>
<dbReference type="Proteomes" id="UP000612585">
    <property type="component" value="Unassembled WGS sequence"/>
</dbReference>
<accession>A0A8J3ZES0</accession>
<sequence length="216" mass="23227">MQIHVHVTLGHRTRYQHGFPTSGSLDGTRRRAAVILADVIAPLARTPAEANLYMDIKACPSCGGNGFSGTSVVMLQDGEVYERHTGTCQECGSPREFVFRMPRDPELRLGAADFGGPEPSELLDPGEWMTVADVATGRDGGPSKSDLAFAAAAVEEALKFVPADADDIPPHAFHSLIGREAYQRMPARYSRGRLSAIAAALREQAAAPYRTPPDLP</sequence>
<comment type="caution">
    <text evidence="1">The sequence shown here is derived from an EMBL/GenBank/DDBJ whole genome shotgun (WGS) entry which is preliminary data.</text>
</comment>
<keyword evidence="2" id="KW-1185">Reference proteome</keyword>
<dbReference type="EMBL" id="BOPG01000081">
    <property type="protein sequence ID" value="GIJ62624.1"/>
    <property type="molecule type" value="Genomic_DNA"/>
</dbReference>
<organism evidence="1 2">
    <name type="scientific">Virgisporangium aurantiacum</name>
    <dbReference type="NCBI Taxonomy" id="175570"/>
    <lineage>
        <taxon>Bacteria</taxon>
        <taxon>Bacillati</taxon>
        <taxon>Actinomycetota</taxon>
        <taxon>Actinomycetes</taxon>
        <taxon>Micromonosporales</taxon>
        <taxon>Micromonosporaceae</taxon>
        <taxon>Virgisporangium</taxon>
    </lineage>
</organism>
<evidence type="ECO:0000313" key="1">
    <source>
        <dbReference type="EMBL" id="GIJ62624.1"/>
    </source>
</evidence>
<reference evidence="1" key="1">
    <citation type="submission" date="2021-01" db="EMBL/GenBank/DDBJ databases">
        <title>Whole genome shotgun sequence of Virgisporangium aurantiacum NBRC 16421.</title>
        <authorList>
            <person name="Komaki H."/>
            <person name="Tamura T."/>
        </authorList>
    </citation>
    <scope>NUCLEOTIDE SEQUENCE</scope>
    <source>
        <strain evidence="1">NBRC 16421</strain>
    </source>
</reference>
<name>A0A8J3ZES0_9ACTN</name>
<gene>
    <name evidence="1" type="ORF">Vau01_101400</name>
</gene>
<protein>
    <submittedName>
        <fullName evidence="1">Uncharacterized protein</fullName>
    </submittedName>
</protein>